<feature type="region of interest" description="Disordered" evidence="1">
    <location>
        <begin position="1"/>
        <end position="24"/>
    </location>
</feature>
<keyword evidence="3" id="KW-1185">Reference proteome</keyword>
<dbReference type="AlphaFoldDB" id="A0AAD8Q1S6"/>
<sequence>MRRDGQSQAVISHTHTSTHGIAGHATRVRGFTKIRCASRTLSPPLSVMISTLGRRCPRLHQSTRLAVTVTADATRCCNQKGLRPPPPKGVPGAVGGDFFTQDDVRFAVGQICPGALTSLFSPLLLFPALPALISSASCNRSQPWFRLPAPPLPRGALV</sequence>
<organism evidence="2 3">
    <name type="scientific">Colletotrichum navitas</name>
    <dbReference type="NCBI Taxonomy" id="681940"/>
    <lineage>
        <taxon>Eukaryota</taxon>
        <taxon>Fungi</taxon>
        <taxon>Dikarya</taxon>
        <taxon>Ascomycota</taxon>
        <taxon>Pezizomycotina</taxon>
        <taxon>Sordariomycetes</taxon>
        <taxon>Hypocreomycetidae</taxon>
        <taxon>Glomerellales</taxon>
        <taxon>Glomerellaceae</taxon>
        <taxon>Colletotrichum</taxon>
        <taxon>Colletotrichum graminicola species complex</taxon>
    </lineage>
</organism>
<dbReference type="RefSeq" id="XP_060415182.1">
    <property type="nucleotide sequence ID" value="XM_060551171.1"/>
</dbReference>
<dbReference type="EMBL" id="JAHLJV010000022">
    <property type="protein sequence ID" value="KAK1593935.1"/>
    <property type="molecule type" value="Genomic_DNA"/>
</dbReference>
<evidence type="ECO:0000313" key="2">
    <source>
        <dbReference type="EMBL" id="KAK1593935.1"/>
    </source>
</evidence>
<accession>A0AAD8Q1S6</accession>
<comment type="caution">
    <text evidence="2">The sequence shown here is derived from an EMBL/GenBank/DDBJ whole genome shotgun (WGS) entry which is preliminary data.</text>
</comment>
<feature type="compositionally biased region" description="Polar residues" evidence="1">
    <location>
        <begin position="1"/>
        <end position="19"/>
    </location>
</feature>
<proteinExistence type="predicted"/>
<reference evidence="2" key="1">
    <citation type="submission" date="2021-06" db="EMBL/GenBank/DDBJ databases">
        <title>Comparative genomics, transcriptomics and evolutionary studies reveal genomic signatures of adaptation to plant cell wall in hemibiotrophic fungi.</title>
        <authorList>
            <consortium name="DOE Joint Genome Institute"/>
            <person name="Baroncelli R."/>
            <person name="Diaz J.F."/>
            <person name="Benocci T."/>
            <person name="Peng M."/>
            <person name="Battaglia E."/>
            <person name="Haridas S."/>
            <person name="Andreopoulos W."/>
            <person name="Labutti K."/>
            <person name="Pangilinan J."/>
            <person name="Floch G.L."/>
            <person name="Makela M.R."/>
            <person name="Henrissat B."/>
            <person name="Grigoriev I.V."/>
            <person name="Crouch J.A."/>
            <person name="De Vries R.P."/>
            <person name="Sukno S.A."/>
            <person name="Thon M.R."/>
        </authorList>
    </citation>
    <scope>NUCLEOTIDE SEQUENCE</scope>
    <source>
        <strain evidence="2">CBS 125086</strain>
    </source>
</reference>
<evidence type="ECO:0000256" key="1">
    <source>
        <dbReference type="SAM" id="MobiDB-lite"/>
    </source>
</evidence>
<evidence type="ECO:0000313" key="3">
    <source>
        <dbReference type="Proteomes" id="UP001230504"/>
    </source>
</evidence>
<dbReference type="Proteomes" id="UP001230504">
    <property type="component" value="Unassembled WGS sequence"/>
</dbReference>
<gene>
    <name evidence="2" type="ORF">LY79DRAFT_164560</name>
</gene>
<name>A0AAD8Q1S6_9PEZI</name>
<dbReference type="GeneID" id="85435411"/>
<protein>
    <submittedName>
        <fullName evidence="2">Uncharacterized protein</fullName>
    </submittedName>
</protein>